<organism evidence="2">
    <name type="scientific">Rhizophora mucronata</name>
    <name type="common">Asiatic mangrove</name>
    <dbReference type="NCBI Taxonomy" id="61149"/>
    <lineage>
        <taxon>Eukaryota</taxon>
        <taxon>Viridiplantae</taxon>
        <taxon>Streptophyta</taxon>
        <taxon>Embryophyta</taxon>
        <taxon>Tracheophyta</taxon>
        <taxon>Spermatophyta</taxon>
        <taxon>Magnoliopsida</taxon>
        <taxon>eudicotyledons</taxon>
        <taxon>Gunneridae</taxon>
        <taxon>Pentapetalae</taxon>
        <taxon>rosids</taxon>
        <taxon>fabids</taxon>
        <taxon>Malpighiales</taxon>
        <taxon>Rhizophoraceae</taxon>
        <taxon>Rhizophora</taxon>
    </lineage>
</organism>
<protein>
    <submittedName>
        <fullName evidence="2">Uncharacterized protein</fullName>
    </submittedName>
</protein>
<accession>A0A2P2M4Z4</accession>
<sequence length="64" mass="6554">MVVPESNMHSSPSYKGSLPSTLEVNVSGASMFCMVTLDESDSGISADGPEGSSVSFPLRKTAGS</sequence>
<evidence type="ECO:0000313" key="2">
    <source>
        <dbReference type="EMBL" id="MBX25274.1"/>
    </source>
</evidence>
<feature type="region of interest" description="Disordered" evidence="1">
    <location>
        <begin position="40"/>
        <end position="64"/>
    </location>
</feature>
<evidence type="ECO:0000256" key="1">
    <source>
        <dbReference type="SAM" id="MobiDB-lite"/>
    </source>
</evidence>
<dbReference type="AlphaFoldDB" id="A0A2P2M4Z4"/>
<proteinExistence type="predicted"/>
<reference evidence="2" key="1">
    <citation type="submission" date="2018-02" db="EMBL/GenBank/DDBJ databases">
        <title>Rhizophora mucronata_Transcriptome.</title>
        <authorList>
            <person name="Meera S.P."/>
            <person name="Sreeshan A."/>
            <person name="Augustine A."/>
        </authorList>
    </citation>
    <scope>NUCLEOTIDE SEQUENCE</scope>
    <source>
        <tissue evidence="2">Leaf</tissue>
    </source>
</reference>
<dbReference type="EMBL" id="GGEC01044790">
    <property type="protein sequence ID" value="MBX25274.1"/>
    <property type="molecule type" value="Transcribed_RNA"/>
</dbReference>
<name>A0A2P2M4Z4_RHIMU</name>